<evidence type="ECO:0000313" key="3">
    <source>
        <dbReference type="EMBL" id="MTI25602.1"/>
    </source>
</evidence>
<dbReference type="SMART" id="SM00382">
    <property type="entry name" value="AAA"/>
    <property type="match status" value="1"/>
</dbReference>
<dbReference type="PANTHER" id="PTHR47642:SF7">
    <property type="entry name" value="ATP-DEPENDENT DNA HELICASE PIF1"/>
    <property type="match status" value="1"/>
</dbReference>
<evidence type="ECO:0000259" key="2">
    <source>
        <dbReference type="SMART" id="SM00382"/>
    </source>
</evidence>
<reference evidence="3 4" key="1">
    <citation type="submission" date="2019-02" db="EMBL/GenBank/DDBJ databases">
        <authorList>
            <person name="Goldberg S.R."/>
            <person name="Haltli B.A."/>
            <person name="Correa H."/>
            <person name="Russell K.G."/>
        </authorList>
    </citation>
    <scope>NUCLEOTIDE SEQUENCE [LARGE SCALE GENOMIC DNA]</scope>
    <source>
        <strain evidence="3 4">JCM 16186</strain>
    </source>
</reference>
<accession>A0ABW9RPD1</accession>
<keyword evidence="3" id="KW-0347">Helicase</keyword>
<dbReference type="GO" id="GO:0004386">
    <property type="term" value="F:helicase activity"/>
    <property type="evidence" value="ECO:0007669"/>
    <property type="project" value="UniProtKB-KW"/>
</dbReference>
<dbReference type="InterPro" id="IPR010285">
    <property type="entry name" value="DNA_helicase_pif1-like_DEAD"/>
</dbReference>
<sequence length="745" mass="83883">MSQKLSEVAELAVKYVNTTQRHIFLTGKAGSGKTTLLRYLVAKTYKAAVVAAPTGIAAINAGGVTLHSLLQLPFGTFVPGEVSMGGLELREKLNTPKSVISQLQMRSTKRKLLREIELLIIDEVSMLRADLLDCIDVILRHVRRRRDVPFGGVQMLFIGDLNQLPPVVKNSEWPLLSKYYGSAYFFDSQVLKNYPPVYIELDKIYRQSDPEFLDILNRLRDNKLLADDVKKLNSYYRKDVSDQAEEGYIHITTHNRKADLINERELEKLESKAYEYKAKVSGDFPENMYPLSDAIVLKLGAQVMFIKNDPSGEGQYYNGKIGKVVSLGSESIEVELDGDGALVEVKTYLWENKRYKLNADTGQVEETVIGTYEQYPIKLAWAITVHKSQGLTFEKAILDLSDSFAPGQMYVALSRLTSMKGLVLSAPVPESGIDTDSALQSFAGSKRAVNDLQEELKQDRKKFLLGYTQTAFDFTDILIELNNHLQGFDKDENKSAKQKYKDWTNELLNETKPLQEVAGKFIRQLARIVGEDGNDYLLNIYERVQKANGYFQPLLRSLSQKVKEHKKQVSIQKKVKGYSGELKDIESLFDRKEQQIQKAELLISHAIDNKMLTKEDLQSSGIYNRASGKTEKKEKKVPTKEVTYGLYKEGKSVEEIAELRGLTSGTIEGHLCTYVLTGEIKASDLMDGEKMENILTVMRTLGTTSSGKIKSKLGDEYEYGEIRIALAHHQAIEKGVVEQGDSRSK</sequence>
<keyword evidence="4" id="KW-1185">Reference proteome</keyword>
<keyword evidence="1" id="KW-0175">Coiled coil</keyword>
<proteinExistence type="predicted"/>
<dbReference type="Pfam" id="PF14493">
    <property type="entry name" value="HTH_40"/>
    <property type="match status" value="1"/>
</dbReference>
<organism evidence="3 4">
    <name type="scientific">Fulvivirga kasyanovii</name>
    <dbReference type="NCBI Taxonomy" id="396812"/>
    <lineage>
        <taxon>Bacteria</taxon>
        <taxon>Pseudomonadati</taxon>
        <taxon>Bacteroidota</taxon>
        <taxon>Cytophagia</taxon>
        <taxon>Cytophagales</taxon>
        <taxon>Fulvivirgaceae</taxon>
        <taxon>Fulvivirga</taxon>
    </lineage>
</organism>
<feature type="coiled-coil region" evidence="1">
    <location>
        <begin position="582"/>
        <end position="609"/>
    </location>
</feature>
<dbReference type="CDD" id="cd18809">
    <property type="entry name" value="SF1_C_RecD"/>
    <property type="match status" value="1"/>
</dbReference>
<name>A0ABW9RPD1_9BACT</name>
<dbReference type="EMBL" id="SMLW01000527">
    <property type="protein sequence ID" value="MTI25602.1"/>
    <property type="molecule type" value="Genomic_DNA"/>
</dbReference>
<dbReference type="Gene3D" id="3.40.50.300">
    <property type="entry name" value="P-loop containing nucleotide triphosphate hydrolases"/>
    <property type="match status" value="2"/>
</dbReference>
<dbReference type="PANTHER" id="PTHR47642">
    <property type="entry name" value="ATP-DEPENDENT DNA HELICASE"/>
    <property type="match status" value="1"/>
</dbReference>
<keyword evidence="3" id="KW-0378">Hydrolase</keyword>
<keyword evidence="3" id="KW-0067">ATP-binding</keyword>
<gene>
    <name evidence="3" type="ORF">E1163_11670</name>
</gene>
<dbReference type="Pfam" id="PF05970">
    <property type="entry name" value="PIF1"/>
    <property type="match status" value="1"/>
</dbReference>
<dbReference type="SUPFAM" id="SSF52540">
    <property type="entry name" value="P-loop containing nucleoside triphosphate hydrolases"/>
    <property type="match status" value="2"/>
</dbReference>
<dbReference type="InterPro" id="IPR003593">
    <property type="entry name" value="AAA+_ATPase"/>
</dbReference>
<evidence type="ECO:0000313" key="4">
    <source>
        <dbReference type="Proteomes" id="UP000798808"/>
    </source>
</evidence>
<dbReference type="InterPro" id="IPR027417">
    <property type="entry name" value="P-loop_NTPase"/>
</dbReference>
<dbReference type="InterPro" id="IPR029491">
    <property type="entry name" value="Helicase_HTH"/>
</dbReference>
<protein>
    <submittedName>
        <fullName evidence="3">Helicase</fullName>
    </submittedName>
</protein>
<evidence type="ECO:0000256" key="1">
    <source>
        <dbReference type="SAM" id="Coils"/>
    </source>
</evidence>
<feature type="domain" description="AAA+ ATPase" evidence="2">
    <location>
        <begin position="19"/>
        <end position="156"/>
    </location>
</feature>
<dbReference type="InterPro" id="IPR051055">
    <property type="entry name" value="PIF1_helicase"/>
</dbReference>
<dbReference type="Proteomes" id="UP000798808">
    <property type="component" value="Unassembled WGS sequence"/>
</dbReference>
<keyword evidence="3" id="KW-0547">Nucleotide-binding</keyword>
<dbReference type="RefSeq" id="WP_155171867.1">
    <property type="nucleotide sequence ID" value="NZ_BAAAFL010000002.1"/>
</dbReference>
<dbReference type="Gene3D" id="2.30.30.940">
    <property type="match status" value="1"/>
</dbReference>
<comment type="caution">
    <text evidence="3">The sequence shown here is derived from an EMBL/GenBank/DDBJ whole genome shotgun (WGS) entry which is preliminary data.</text>
</comment>